<feature type="chain" id="PRO_5040918049" description="FAD-binding PCMH-type domain-containing protein" evidence="6">
    <location>
        <begin position="17"/>
        <end position="615"/>
    </location>
</feature>
<evidence type="ECO:0000313" key="8">
    <source>
        <dbReference type="EMBL" id="KAJ5489668.1"/>
    </source>
</evidence>
<dbReference type="Proteomes" id="UP001148312">
    <property type="component" value="Unassembled WGS sequence"/>
</dbReference>
<dbReference type="InterPro" id="IPR016166">
    <property type="entry name" value="FAD-bd_PCMH"/>
</dbReference>
<evidence type="ECO:0000256" key="6">
    <source>
        <dbReference type="SAM" id="SignalP"/>
    </source>
</evidence>
<name>A0A9W9XF11_9EURO</name>
<keyword evidence="4" id="KW-0274">FAD</keyword>
<sequence length="615" mass="68021">MYQLILSALTLPLGFLTNTPQTSLTSTKTIAHCKSSPQSITWPSHDDWSALNRSIGGCLIRTAPAASSCYKGNPFNSPHNCSEVMEHWKFGAYHAHWPESISYSIFTNNSCVPPGNNGYDERRGCSIGALPRYIVNATEEDQIAKAMAWASERDIRIVIKSTGHDFNGRATGAYSLLIWTHNFQNIEHRPDWRIPGSKDTADVLICGGGTIWASAYEAAYKAKRTLVGSEDVTVGLGGQISNGGHGILSIHHGLSSDQVLQATIITSEGRRLVANDEQNQDIFWAVRGAGGGQFGVVTEYVLSTHPLPENVVSSAVTFWSRDDSEMMEDALWAGFAEFVSRLPDLVDSGITGTVDSMSGRMALKYLPIPRNISGPAVTAKFVAFNTTVGSMRHKLRRLVTQLHNASGGNLSLTVTEPFSETFWMYSKPRLASSPFAGASRFYTGRLLGRAELSDLPRERLNHHLRRMFVAEDPEEGTLLRFDIQAGPGTAKVPKERWASENWSWRTAYSLTMAWGAKINSTEDPSSALQAASDWYEKNKEPAWRDWAPAAGAYMNAANGYSTTWKHDFYGDKYEKLLEIKQKYDPKESLWVVGGVGSDKWNYDLHSGLLCRVDEE</sequence>
<dbReference type="InterPro" id="IPR006094">
    <property type="entry name" value="Oxid_FAD_bind_N"/>
</dbReference>
<comment type="caution">
    <text evidence="8">The sequence shown here is derived from an EMBL/GenBank/DDBJ whole genome shotgun (WGS) entry which is preliminary data.</text>
</comment>
<gene>
    <name evidence="8" type="ORF">N7539_004558</name>
</gene>
<dbReference type="Gene3D" id="3.40.462.20">
    <property type="match status" value="1"/>
</dbReference>
<comment type="similarity">
    <text evidence="2">Belongs to the oxygen-dependent FAD-linked oxidoreductase family.</text>
</comment>
<evidence type="ECO:0000256" key="1">
    <source>
        <dbReference type="ARBA" id="ARBA00001974"/>
    </source>
</evidence>
<protein>
    <recommendedName>
        <fullName evidence="7">FAD-binding PCMH-type domain-containing protein</fullName>
    </recommendedName>
</protein>
<dbReference type="EMBL" id="JAPWDQ010000004">
    <property type="protein sequence ID" value="KAJ5489668.1"/>
    <property type="molecule type" value="Genomic_DNA"/>
</dbReference>
<keyword evidence="6" id="KW-0732">Signal</keyword>
<feature type="domain" description="FAD-binding PCMH-type" evidence="7">
    <location>
        <begin position="127"/>
        <end position="307"/>
    </location>
</feature>
<dbReference type="PROSITE" id="PS51387">
    <property type="entry name" value="FAD_PCMH"/>
    <property type="match status" value="1"/>
</dbReference>
<dbReference type="InterPro" id="IPR016169">
    <property type="entry name" value="FAD-bd_PCMH_sub2"/>
</dbReference>
<reference evidence="8" key="1">
    <citation type="submission" date="2022-12" db="EMBL/GenBank/DDBJ databases">
        <authorList>
            <person name="Petersen C."/>
        </authorList>
    </citation>
    <scope>NUCLEOTIDE SEQUENCE</scope>
    <source>
        <strain evidence="8">IBT 30728</strain>
    </source>
</reference>
<dbReference type="Gene3D" id="3.30.465.10">
    <property type="match status" value="1"/>
</dbReference>
<keyword evidence="3" id="KW-0285">Flavoprotein</keyword>
<keyword evidence="9" id="KW-1185">Reference proteome</keyword>
<dbReference type="InterPro" id="IPR036318">
    <property type="entry name" value="FAD-bd_PCMH-like_sf"/>
</dbReference>
<reference evidence="8" key="2">
    <citation type="journal article" date="2023" name="IMA Fungus">
        <title>Comparative genomic study of the Penicillium genus elucidates a diverse pangenome and 15 lateral gene transfer events.</title>
        <authorList>
            <person name="Petersen C."/>
            <person name="Sorensen T."/>
            <person name="Nielsen M.R."/>
            <person name="Sondergaard T.E."/>
            <person name="Sorensen J.L."/>
            <person name="Fitzpatrick D.A."/>
            <person name="Frisvad J.C."/>
            <person name="Nielsen K.L."/>
        </authorList>
    </citation>
    <scope>NUCLEOTIDE SEQUENCE</scope>
    <source>
        <strain evidence="8">IBT 30728</strain>
    </source>
</reference>
<evidence type="ECO:0000256" key="5">
    <source>
        <dbReference type="ARBA" id="ARBA00023002"/>
    </source>
</evidence>
<dbReference type="Pfam" id="PF01565">
    <property type="entry name" value="FAD_binding_4"/>
    <property type="match status" value="1"/>
</dbReference>
<dbReference type="AlphaFoldDB" id="A0A9W9XF11"/>
<organism evidence="8 9">
    <name type="scientific">Penicillium diatomitis</name>
    <dbReference type="NCBI Taxonomy" id="2819901"/>
    <lineage>
        <taxon>Eukaryota</taxon>
        <taxon>Fungi</taxon>
        <taxon>Dikarya</taxon>
        <taxon>Ascomycota</taxon>
        <taxon>Pezizomycotina</taxon>
        <taxon>Eurotiomycetes</taxon>
        <taxon>Eurotiomycetidae</taxon>
        <taxon>Eurotiales</taxon>
        <taxon>Aspergillaceae</taxon>
        <taxon>Penicillium</taxon>
    </lineage>
</organism>
<accession>A0A9W9XF11</accession>
<dbReference type="GeneID" id="81624409"/>
<dbReference type="PANTHER" id="PTHR42973:SF39">
    <property type="entry name" value="FAD-BINDING PCMH-TYPE DOMAIN-CONTAINING PROTEIN"/>
    <property type="match status" value="1"/>
</dbReference>
<dbReference type="InterPro" id="IPR050416">
    <property type="entry name" value="FAD-linked_Oxidoreductase"/>
</dbReference>
<feature type="signal peptide" evidence="6">
    <location>
        <begin position="1"/>
        <end position="16"/>
    </location>
</feature>
<dbReference type="GO" id="GO:0016491">
    <property type="term" value="F:oxidoreductase activity"/>
    <property type="evidence" value="ECO:0007669"/>
    <property type="project" value="UniProtKB-KW"/>
</dbReference>
<evidence type="ECO:0000256" key="4">
    <source>
        <dbReference type="ARBA" id="ARBA00022827"/>
    </source>
</evidence>
<dbReference type="Pfam" id="PF08031">
    <property type="entry name" value="BBE"/>
    <property type="match status" value="1"/>
</dbReference>
<evidence type="ECO:0000256" key="3">
    <source>
        <dbReference type="ARBA" id="ARBA00022630"/>
    </source>
</evidence>
<dbReference type="InterPro" id="IPR012951">
    <property type="entry name" value="BBE"/>
</dbReference>
<evidence type="ECO:0000259" key="7">
    <source>
        <dbReference type="PROSITE" id="PS51387"/>
    </source>
</evidence>
<dbReference type="RefSeq" id="XP_056791701.1">
    <property type="nucleotide sequence ID" value="XM_056934160.1"/>
</dbReference>
<comment type="cofactor">
    <cofactor evidence="1">
        <name>FAD</name>
        <dbReference type="ChEBI" id="CHEBI:57692"/>
    </cofactor>
</comment>
<dbReference type="SUPFAM" id="SSF56176">
    <property type="entry name" value="FAD-binding/transporter-associated domain-like"/>
    <property type="match status" value="1"/>
</dbReference>
<keyword evidence="5" id="KW-0560">Oxidoreductase</keyword>
<evidence type="ECO:0000313" key="9">
    <source>
        <dbReference type="Proteomes" id="UP001148312"/>
    </source>
</evidence>
<proteinExistence type="inferred from homology"/>
<evidence type="ECO:0000256" key="2">
    <source>
        <dbReference type="ARBA" id="ARBA00005466"/>
    </source>
</evidence>
<dbReference type="GO" id="GO:0071949">
    <property type="term" value="F:FAD binding"/>
    <property type="evidence" value="ECO:0007669"/>
    <property type="project" value="InterPro"/>
</dbReference>
<dbReference type="PANTHER" id="PTHR42973">
    <property type="entry name" value="BINDING OXIDOREDUCTASE, PUTATIVE (AFU_ORTHOLOGUE AFUA_1G17690)-RELATED"/>
    <property type="match status" value="1"/>
</dbReference>